<gene>
    <name evidence="1" type="ORF">BMF94_4894</name>
</gene>
<dbReference type="Proteomes" id="UP000237144">
    <property type="component" value="Unassembled WGS sequence"/>
</dbReference>
<evidence type="ECO:0000313" key="2">
    <source>
        <dbReference type="Proteomes" id="UP000237144"/>
    </source>
</evidence>
<evidence type="ECO:0000313" key="1">
    <source>
        <dbReference type="EMBL" id="POY72087.1"/>
    </source>
</evidence>
<dbReference type="AlphaFoldDB" id="A0A2S5B5N9"/>
<protein>
    <submittedName>
        <fullName evidence="1">Uncharacterized protein</fullName>
    </submittedName>
</protein>
<sequence>MSTSQQEDQYEQAQAQHRAAASRAYYDGLLRHVQTALTWFTEPAHRSPVRQFMGLEPFLPRPDEHAGDEEEKAYRLNQGNLETVQDADRQLREVAHSGTNLARPTPCDKPPDCGGEQTPIFCRLRSSGRKLCTALWLAPDDAPAHSLGTES</sequence>
<dbReference type="EMBL" id="PJQD01000059">
    <property type="protein sequence ID" value="POY72087.1"/>
    <property type="molecule type" value="Genomic_DNA"/>
</dbReference>
<organism evidence="1 2">
    <name type="scientific">Rhodotorula taiwanensis</name>
    <dbReference type="NCBI Taxonomy" id="741276"/>
    <lineage>
        <taxon>Eukaryota</taxon>
        <taxon>Fungi</taxon>
        <taxon>Dikarya</taxon>
        <taxon>Basidiomycota</taxon>
        <taxon>Pucciniomycotina</taxon>
        <taxon>Microbotryomycetes</taxon>
        <taxon>Sporidiobolales</taxon>
        <taxon>Sporidiobolaceae</taxon>
        <taxon>Rhodotorula</taxon>
    </lineage>
</organism>
<comment type="caution">
    <text evidence="1">The sequence shown here is derived from an EMBL/GenBank/DDBJ whole genome shotgun (WGS) entry which is preliminary data.</text>
</comment>
<accession>A0A2S5B5N9</accession>
<proteinExistence type="predicted"/>
<keyword evidence="2" id="KW-1185">Reference proteome</keyword>
<name>A0A2S5B5N9_9BASI</name>
<reference evidence="1 2" key="1">
    <citation type="journal article" date="2018" name="Front. Microbiol.">
        <title>Prospects for Fungal Bioremediation of Acidic Radioactive Waste Sites: Characterization and Genome Sequence of Rhodotorula taiwanensis MD1149.</title>
        <authorList>
            <person name="Tkavc R."/>
            <person name="Matrosova V.Y."/>
            <person name="Grichenko O.E."/>
            <person name="Gostincar C."/>
            <person name="Volpe R.P."/>
            <person name="Klimenkova P."/>
            <person name="Gaidamakova E.K."/>
            <person name="Zhou C.E."/>
            <person name="Stewart B.J."/>
            <person name="Lyman M.G."/>
            <person name="Malfatti S.A."/>
            <person name="Rubinfeld B."/>
            <person name="Courtot M."/>
            <person name="Singh J."/>
            <person name="Dalgard C.L."/>
            <person name="Hamilton T."/>
            <person name="Frey K.G."/>
            <person name="Gunde-Cimerman N."/>
            <person name="Dugan L."/>
            <person name="Daly M.J."/>
        </authorList>
    </citation>
    <scope>NUCLEOTIDE SEQUENCE [LARGE SCALE GENOMIC DNA]</scope>
    <source>
        <strain evidence="1 2">MD1149</strain>
    </source>
</reference>